<sequence>MQKKKVFAVVASCLLLISVIMSMPIPAYAGATGVPGDPTVKMTDRNGVITCTMVLLSGENNATQWRLYENGKIIQCGTAVDNTPNGQMITTEPFTRPAGQYKYKCELINKYGSTFSRETTLTVNHGYIEEVPQAIFTEKFENGANEWTVVSSNPGSNVQIEEGTGVYGSKCVKISSPTVATDTAYTKTISGLTVGEKYRLTAYVKYQNVVRDPNSNYWPVIGLMFAYIPHGIIQANGKT</sequence>
<accession>W4V1W9</accession>
<keyword evidence="1" id="KW-0119">Carbohydrate metabolism</keyword>
<keyword evidence="1" id="KW-0136">Cellulose degradation</keyword>
<keyword evidence="4" id="KW-1185">Reference proteome</keyword>
<dbReference type="EMBL" id="BAVR01000001">
    <property type="protein sequence ID" value="GAE86808.1"/>
    <property type="molecule type" value="Genomic_DNA"/>
</dbReference>
<dbReference type="SUPFAM" id="SSF49785">
    <property type="entry name" value="Galactose-binding domain-like"/>
    <property type="match status" value="1"/>
</dbReference>
<dbReference type="SUPFAM" id="SSF81296">
    <property type="entry name" value="E set domains"/>
    <property type="match status" value="1"/>
</dbReference>
<dbReference type="InterPro" id="IPR008979">
    <property type="entry name" value="Galactose-bd-like_sf"/>
</dbReference>
<name>W4V1W9_9FIRM</name>
<protein>
    <recommendedName>
        <fullName evidence="5">Ig-like domain-containing protein</fullName>
    </recommendedName>
</protein>
<reference evidence="3" key="1">
    <citation type="journal article" date="2014" name="Genome Announc.">
        <title>Draft Genome Sequence of Clostridium straminisolvens Strain JCM 21531T, Isolated from a Cellulose-Degrading Bacterial Community.</title>
        <authorList>
            <person name="Yuki M."/>
            <person name="Oshima K."/>
            <person name="Suda W."/>
            <person name="Sakamoto M."/>
            <person name="Kitamura K."/>
            <person name="Iida T."/>
            <person name="Hattori M."/>
            <person name="Ohkuma M."/>
        </authorList>
    </citation>
    <scope>NUCLEOTIDE SEQUENCE [LARGE SCALE GENOMIC DNA]</scope>
    <source>
        <strain evidence="3">JCM 21531</strain>
    </source>
</reference>
<dbReference type="InterPro" id="IPR014756">
    <property type="entry name" value="Ig_E-set"/>
</dbReference>
<comment type="caution">
    <text evidence="3">The sequence shown here is derived from an EMBL/GenBank/DDBJ whole genome shotgun (WGS) entry which is preliminary data.</text>
</comment>
<evidence type="ECO:0000313" key="4">
    <source>
        <dbReference type="Proteomes" id="UP000019109"/>
    </source>
</evidence>
<dbReference type="Proteomes" id="UP000019109">
    <property type="component" value="Unassembled WGS sequence"/>
</dbReference>
<proteinExistence type="predicted"/>
<evidence type="ECO:0008006" key="5">
    <source>
        <dbReference type="Google" id="ProtNLM"/>
    </source>
</evidence>
<dbReference type="GO" id="GO:0030245">
    <property type="term" value="P:cellulose catabolic process"/>
    <property type="evidence" value="ECO:0007669"/>
    <property type="project" value="UniProtKB-KW"/>
</dbReference>
<dbReference type="Gene3D" id="2.60.120.260">
    <property type="entry name" value="Galactose-binding domain-like"/>
    <property type="match status" value="1"/>
</dbReference>
<evidence type="ECO:0000256" key="1">
    <source>
        <dbReference type="ARBA" id="ARBA00023001"/>
    </source>
</evidence>
<evidence type="ECO:0000256" key="2">
    <source>
        <dbReference type="SAM" id="SignalP"/>
    </source>
</evidence>
<dbReference type="Gene3D" id="2.60.40.10">
    <property type="entry name" value="Immunoglobulins"/>
    <property type="match status" value="1"/>
</dbReference>
<dbReference type="RefSeq" id="WP_243466964.1">
    <property type="nucleotide sequence ID" value="NZ_BAVR01000001.1"/>
</dbReference>
<gene>
    <name evidence="3" type="ORF">JCM21531_132</name>
</gene>
<dbReference type="InterPro" id="IPR013783">
    <property type="entry name" value="Ig-like_fold"/>
</dbReference>
<keyword evidence="2" id="KW-0732">Signal</keyword>
<feature type="signal peptide" evidence="2">
    <location>
        <begin position="1"/>
        <end position="29"/>
    </location>
</feature>
<organism evidence="3 4">
    <name type="scientific">Acetivibrio straminisolvens JCM 21531</name>
    <dbReference type="NCBI Taxonomy" id="1294263"/>
    <lineage>
        <taxon>Bacteria</taxon>
        <taxon>Bacillati</taxon>
        <taxon>Bacillota</taxon>
        <taxon>Clostridia</taxon>
        <taxon>Eubacteriales</taxon>
        <taxon>Oscillospiraceae</taxon>
        <taxon>Acetivibrio</taxon>
    </lineage>
</organism>
<feature type="chain" id="PRO_5004849721" description="Ig-like domain-containing protein" evidence="2">
    <location>
        <begin position="30"/>
        <end position="239"/>
    </location>
</feature>
<dbReference type="AlphaFoldDB" id="W4V1W9"/>
<evidence type="ECO:0000313" key="3">
    <source>
        <dbReference type="EMBL" id="GAE86808.1"/>
    </source>
</evidence>
<keyword evidence="1" id="KW-0624">Polysaccharide degradation</keyword>